<keyword evidence="1" id="KW-0418">Kinase</keyword>
<dbReference type="GO" id="GO:0016301">
    <property type="term" value="F:kinase activity"/>
    <property type="evidence" value="ECO:0007669"/>
    <property type="project" value="UniProtKB-KW"/>
</dbReference>
<sequence>MQSAINEMVLNVVLAGLALLSSYAIYYIRRATVKLAAETKKLGDESQRALAQAAIERVDDIAEKTVSAIEQTIAKELRESVKTGFASKHELTELSSRAYSEIVRQLRPDYMKALHDTIGDTEKYIMSTIESKVLELKGRAG</sequence>
<comment type="caution">
    <text evidence="1">The sequence shown here is derived from an EMBL/GenBank/DDBJ whole genome shotgun (WGS) entry which is preliminary data.</text>
</comment>
<name>A0ABT4GWE1_PAEAL</name>
<evidence type="ECO:0000313" key="2">
    <source>
        <dbReference type="Proteomes" id="UP001527181"/>
    </source>
</evidence>
<gene>
    <name evidence="1" type="ORF">M5X12_10610</name>
</gene>
<organism evidence="1 2">
    <name type="scientific">Paenibacillus alvei</name>
    <name type="common">Bacillus alvei</name>
    <dbReference type="NCBI Taxonomy" id="44250"/>
    <lineage>
        <taxon>Bacteria</taxon>
        <taxon>Bacillati</taxon>
        <taxon>Bacillota</taxon>
        <taxon>Bacilli</taxon>
        <taxon>Bacillales</taxon>
        <taxon>Paenibacillaceae</taxon>
        <taxon>Paenibacillus</taxon>
    </lineage>
</organism>
<evidence type="ECO:0000313" key="1">
    <source>
        <dbReference type="EMBL" id="MCY9761027.1"/>
    </source>
</evidence>
<protein>
    <submittedName>
        <fullName evidence="1">Guanylate kinase</fullName>
    </submittedName>
</protein>
<keyword evidence="1" id="KW-0808">Transferase</keyword>
<accession>A0ABT4GWE1</accession>
<reference evidence="1 2" key="1">
    <citation type="submission" date="2022-05" db="EMBL/GenBank/DDBJ databases">
        <title>Genome Sequencing of Bee-Associated Microbes.</title>
        <authorList>
            <person name="Dunlap C."/>
        </authorList>
    </citation>
    <scope>NUCLEOTIDE SEQUENCE [LARGE SCALE GENOMIC DNA]</scope>
    <source>
        <strain evidence="1 2">NRRL B-04010</strain>
    </source>
</reference>
<dbReference type="RefSeq" id="WP_268598322.1">
    <property type="nucleotide sequence ID" value="NZ_JAMDNL010000066.1"/>
</dbReference>
<dbReference type="EMBL" id="JAMDNP010000019">
    <property type="protein sequence ID" value="MCY9761027.1"/>
    <property type="molecule type" value="Genomic_DNA"/>
</dbReference>
<proteinExistence type="predicted"/>
<dbReference type="Proteomes" id="UP001527181">
    <property type="component" value="Unassembled WGS sequence"/>
</dbReference>
<keyword evidence="2" id="KW-1185">Reference proteome</keyword>